<accession>A0AAD7ZSJ3</accession>
<sequence length="194" mass="23335">LIFSTFLATEIEFLPIDITSVAKKKIYMRRGIFCLSFSYTIFGVFYYYPNVNVTMDDLIIFLSMPNVLLMFTNISSKICDNFFNLNKTSQINIFKFYIFYDKDQGLSHKINDMSYLPPYIYIYFIRQLFTLINNYMVMYTYMVYSPTIYYINVFMNVVFHYNDYYKYNFSNRPKIIGYMIRQLSQTGFIYVAPP</sequence>
<feature type="non-terminal residue" evidence="2">
    <location>
        <position position="1"/>
    </location>
</feature>
<feature type="non-terminal residue" evidence="2">
    <location>
        <position position="194"/>
    </location>
</feature>
<reference evidence="2" key="1">
    <citation type="journal article" date="2023" name="IScience">
        <title>Live-bearing cockroach genome reveals convergent evolutionary mechanisms linked to viviparity in insects and beyond.</title>
        <authorList>
            <person name="Fouks B."/>
            <person name="Harrison M.C."/>
            <person name="Mikhailova A.A."/>
            <person name="Marchal E."/>
            <person name="English S."/>
            <person name="Carruthers M."/>
            <person name="Jennings E.C."/>
            <person name="Chiamaka E.L."/>
            <person name="Frigard R.A."/>
            <person name="Pippel M."/>
            <person name="Attardo G.M."/>
            <person name="Benoit J.B."/>
            <person name="Bornberg-Bauer E."/>
            <person name="Tobe S.S."/>
        </authorList>
    </citation>
    <scope>NUCLEOTIDE SEQUENCE</scope>
    <source>
        <strain evidence="2">Stay&amp;Tobe</strain>
    </source>
</reference>
<keyword evidence="1" id="KW-0472">Membrane</keyword>
<feature type="transmembrane region" description="Helical" evidence="1">
    <location>
        <begin position="31"/>
        <end position="48"/>
    </location>
</feature>
<evidence type="ECO:0000313" key="3">
    <source>
        <dbReference type="Proteomes" id="UP001233999"/>
    </source>
</evidence>
<dbReference type="Proteomes" id="UP001233999">
    <property type="component" value="Unassembled WGS sequence"/>
</dbReference>
<name>A0AAD7ZSJ3_DIPPU</name>
<feature type="transmembrane region" description="Helical" evidence="1">
    <location>
        <begin position="147"/>
        <end position="165"/>
    </location>
</feature>
<keyword evidence="1" id="KW-0812">Transmembrane</keyword>
<proteinExistence type="predicted"/>
<reference evidence="2" key="2">
    <citation type="submission" date="2023-05" db="EMBL/GenBank/DDBJ databases">
        <authorList>
            <person name="Fouks B."/>
        </authorList>
    </citation>
    <scope>NUCLEOTIDE SEQUENCE</scope>
    <source>
        <strain evidence="2">Stay&amp;Tobe</strain>
        <tissue evidence="2">Testes</tissue>
    </source>
</reference>
<comment type="caution">
    <text evidence="2">The sequence shown here is derived from an EMBL/GenBank/DDBJ whole genome shotgun (WGS) entry which is preliminary data.</text>
</comment>
<keyword evidence="3" id="KW-1185">Reference proteome</keyword>
<evidence type="ECO:0000313" key="2">
    <source>
        <dbReference type="EMBL" id="KAJ9585832.1"/>
    </source>
</evidence>
<evidence type="ECO:0000256" key="1">
    <source>
        <dbReference type="SAM" id="Phobius"/>
    </source>
</evidence>
<dbReference type="AlphaFoldDB" id="A0AAD7ZSJ3"/>
<organism evidence="2 3">
    <name type="scientific">Diploptera punctata</name>
    <name type="common">Pacific beetle cockroach</name>
    <dbReference type="NCBI Taxonomy" id="6984"/>
    <lineage>
        <taxon>Eukaryota</taxon>
        <taxon>Metazoa</taxon>
        <taxon>Ecdysozoa</taxon>
        <taxon>Arthropoda</taxon>
        <taxon>Hexapoda</taxon>
        <taxon>Insecta</taxon>
        <taxon>Pterygota</taxon>
        <taxon>Neoptera</taxon>
        <taxon>Polyneoptera</taxon>
        <taxon>Dictyoptera</taxon>
        <taxon>Blattodea</taxon>
        <taxon>Blaberoidea</taxon>
        <taxon>Blaberidae</taxon>
        <taxon>Diplopterinae</taxon>
        <taxon>Diploptera</taxon>
    </lineage>
</organism>
<feature type="transmembrane region" description="Helical" evidence="1">
    <location>
        <begin position="60"/>
        <end position="79"/>
    </location>
</feature>
<gene>
    <name evidence="2" type="ORF">L9F63_020534</name>
</gene>
<keyword evidence="1" id="KW-1133">Transmembrane helix</keyword>
<protein>
    <submittedName>
        <fullName evidence="2">Uncharacterized protein</fullName>
    </submittedName>
</protein>
<dbReference type="EMBL" id="JASPKZ010007247">
    <property type="protein sequence ID" value="KAJ9585832.1"/>
    <property type="molecule type" value="Genomic_DNA"/>
</dbReference>